<evidence type="ECO:0000256" key="2">
    <source>
        <dbReference type="ARBA" id="ARBA00022664"/>
    </source>
</evidence>
<dbReference type="InterPro" id="IPR012340">
    <property type="entry name" value="NA-bd_OB-fold"/>
</dbReference>
<dbReference type="Proteomes" id="UP000015104">
    <property type="component" value="Unassembled WGS sequence"/>
</dbReference>
<dbReference type="EC" id="3.6.1.74" evidence="12"/>
<comment type="similarity">
    <text evidence="12">In the C-terminal section; belongs to the eukaryotic GTase family.</text>
</comment>
<keyword evidence="10 12" id="KW-0539">Nucleus</keyword>
<evidence type="ECO:0000256" key="4">
    <source>
        <dbReference type="ARBA" id="ARBA00022695"/>
    </source>
</evidence>
<feature type="region of interest" description="Disordered" evidence="16">
    <location>
        <begin position="563"/>
        <end position="599"/>
    </location>
</feature>
<dbReference type="GO" id="GO:0006370">
    <property type="term" value="P:7-methylguanosine mRNA capping"/>
    <property type="evidence" value="ECO:0007669"/>
    <property type="project" value="UniProtKB-UniRule"/>
</dbReference>
<evidence type="ECO:0000259" key="17">
    <source>
        <dbReference type="PROSITE" id="PS50054"/>
    </source>
</evidence>
<dbReference type="HOGENOM" id="CLU_021710_3_0_1"/>
<dbReference type="OrthoDB" id="200924at2759"/>
<keyword evidence="4 12" id="KW-0548">Nucleotidyltransferase</keyword>
<feature type="binding site" evidence="15">
    <location>
        <begin position="336"/>
        <end position="338"/>
    </location>
    <ligand>
        <name>GTP</name>
        <dbReference type="ChEBI" id="CHEBI:37565"/>
    </ligand>
</feature>
<dbReference type="PIRSF" id="PIRSF036958">
    <property type="entry name" value="mRNA_capping_HCE"/>
    <property type="match status" value="1"/>
</dbReference>
<feature type="domain" description="Tyrosine specific protein phosphatases" evidence="18">
    <location>
        <begin position="105"/>
        <end position="172"/>
    </location>
</feature>
<dbReference type="GO" id="GO:0005525">
    <property type="term" value="F:GTP binding"/>
    <property type="evidence" value="ECO:0007669"/>
    <property type="project" value="UniProtKB-UniRule"/>
</dbReference>
<dbReference type="PANTHER" id="PTHR10367">
    <property type="entry name" value="MRNA-CAPPING ENZYME"/>
    <property type="match status" value="1"/>
</dbReference>
<protein>
    <recommendedName>
        <fullName evidence="12">mRNA-capping enzyme</fullName>
    </recommendedName>
    <domain>
        <recommendedName>
            <fullName evidence="12">mRNA 5'-triphosphate monophosphatase</fullName>
            <ecNumber evidence="12">3.6.1.74</ecNumber>
        </recommendedName>
        <alternativeName>
            <fullName evidence="12">mRNA 5'-phosphatase</fullName>
        </alternativeName>
    </domain>
    <domain>
        <recommendedName>
            <fullName evidence="12">mRNA guanylyltransferase</fullName>
            <ecNumber evidence="12">2.7.7.50</ecNumber>
        </recommendedName>
        <alternativeName>
            <fullName evidence="12">GTP--RNA guanylyltransferase</fullName>
            <shortName evidence="12">GTase</shortName>
        </alternativeName>
    </domain>
</protein>
<dbReference type="STRING" id="32264.T1KJ23"/>
<dbReference type="OMA" id="FWDIWMS"/>
<dbReference type="SUPFAM" id="SSF56091">
    <property type="entry name" value="DNA ligase/mRNA capping enzyme, catalytic domain"/>
    <property type="match status" value="1"/>
</dbReference>
<organism evidence="19 20">
    <name type="scientific">Tetranychus urticae</name>
    <name type="common">Two-spotted spider mite</name>
    <dbReference type="NCBI Taxonomy" id="32264"/>
    <lineage>
        <taxon>Eukaryota</taxon>
        <taxon>Metazoa</taxon>
        <taxon>Ecdysozoa</taxon>
        <taxon>Arthropoda</taxon>
        <taxon>Chelicerata</taxon>
        <taxon>Arachnida</taxon>
        <taxon>Acari</taxon>
        <taxon>Acariformes</taxon>
        <taxon>Trombidiformes</taxon>
        <taxon>Prostigmata</taxon>
        <taxon>Eleutherengona</taxon>
        <taxon>Raphignathae</taxon>
        <taxon>Tetranychoidea</taxon>
        <taxon>Tetranychidae</taxon>
        <taxon>Tetranychus</taxon>
    </lineage>
</organism>
<keyword evidence="20" id="KW-1185">Reference proteome</keyword>
<dbReference type="InterPro" id="IPR016130">
    <property type="entry name" value="Tyr_Pase_AS"/>
</dbReference>
<dbReference type="InterPro" id="IPR000387">
    <property type="entry name" value="Tyr_Pase_dom"/>
</dbReference>
<dbReference type="InterPro" id="IPR013846">
    <property type="entry name" value="mRNA_cap_enzyme_C"/>
</dbReference>
<comment type="similarity">
    <text evidence="12">In the N-terminal section; belongs to the non-receptor class of the protein-tyrosine phosphatase family.</text>
</comment>
<dbReference type="Gene3D" id="2.40.50.140">
    <property type="entry name" value="Nucleic acid-binding proteins"/>
    <property type="match status" value="1"/>
</dbReference>
<feature type="binding site" evidence="15">
    <location>
        <begin position="452"/>
        <end position="454"/>
    </location>
    <ligand>
        <name>GTP</name>
        <dbReference type="ChEBI" id="CHEBI:37565"/>
    </ligand>
</feature>
<dbReference type="FunFam" id="3.30.470.30:FF:000040">
    <property type="entry name" value="mRNA-capping enzyme"/>
    <property type="match status" value="1"/>
</dbReference>
<evidence type="ECO:0000256" key="7">
    <source>
        <dbReference type="ARBA" id="ARBA00022912"/>
    </source>
</evidence>
<dbReference type="CDD" id="cd07895">
    <property type="entry name" value="Adenylation_mRNA_capping"/>
    <property type="match status" value="1"/>
</dbReference>
<dbReference type="Pfam" id="PF01331">
    <property type="entry name" value="mRNA_cap_enzyme"/>
    <property type="match status" value="1"/>
</dbReference>
<dbReference type="InterPro" id="IPR000340">
    <property type="entry name" value="Dual-sp_phosphatase_cat-dom"/>
</dbReference>
<dbReference type="KEGG" id="tut:107364579"/>
<evidence type="ECO:0000256" key="16">
    <source>
        <dbReference type="SAM" id="MobiDB-lite"/>
    </source>
</evidence>
<keyword evidence="9 12" id="KW-0342">GTP-binding</keyword>
<keyword evidence="7" id="KW-0904">Protein phosphatase</keyword>
<dbReference type="GO" id="GO:0005524">
    <property type="term" value="F:ATP binding"/>
    <property type="evidence" value="ECO:0007669"/>
    <property type="project" value="InterPro"/>
</dbReference>
<proteinExistence type="inferred from homology"/>
<evidence type="ECO:0000256" key="8">
    <source>
        <dbReference type="ARBA" id="ARBA00023042"/>
    </source>
</evidence>
<feature type="domain" description="Tyrosine-protein phosphatase" evidence="17">
    <location>
        <begin position="35"/>
        <end position="184"/>
    </location>
</feature>
<reference evidence="20" key="1">
    <citation type="submission" date="2011-08" db="EMBL/GenBank/DDBJ databases">
        <authorList>
            <person name="Rombauts S."/>
        </authorList>
    </citation>
    <scope>NUCLEOTIDE SEQUENCE</scope>
    <source>
        <strain evidence="20">London</strain>
    </source>
</reference>
<evidence type="ECO:0000256" key="13">
    <source>
        <dbReference type="PIRSR" id="PIRSR036958-1"/>
    </source>
</evidence>
<dbReference type="InterPro" id="IPR017074">
    <property type="entry name" value="mRNA_cap_enz_bifunc"/>
</dbReference>
<dbReference type="Gene3D" id="3.30.1490.430">
    <property type="match status" value="1"/>
</dbReference>
<dbReference type="GO" id="GO:0005634">
    <property type="term" value="C:nucleus"/>
    <property type="evidence" value="ECO:0007669"/>
    <property type="project" value="UniProtKB-SubCell"/>
</dbReference>
<feature type="active site" description="N6-GMP-lysine intermediate" evidence="14">
    <location>
        <position position="287"/>
    </location>
</feature>
<keyword evidence="2 12" id="KW-0507">mRNA processing</keyword>
<evidence type="ECO:0000256" key="1">
    <source>
        <dbReference type="ARBA" id="ARBA00004123"/>
    </source>
</evidence>
<dbReference type="EC" id="2.7.7.50" evidence="12"/>
<evidence type="ECO:0000256" key="9">
    <source>
        <dbReference type="ARBA" id="ARBA00023134"/>
    </source>
</evidence>
<dbReference type="GO" id="GO:0004484">
    <property type="term" value="F:mRNA guanylyltransferase activity"/>
    <property type="evidence" value="ECO:0007669"/>
    <property type="project" value="UniProtKB-UniRule"/>
</dbReference>
<comment type="function">
    <text evidence="12">Bifunctional mRNA-capping enzyme exhibiting RNA 5'-triphosphate monophosphatase activity in the N-terminal part and mRNA guanylyltransferase activity in the C-terminal part. Catalyzes the first two steps of cap formation: by removing the gamma-phosphate from the 5'-triphosphate end of nascent mRNA to yield a diphosphate end, and by transferring the GMP moiety of GTP to the 5'-diphosphate terminus of RNA via a covalent enzyme-GMP reaction intermediate.</text>
</comment>
<dbReference type="GO" id="GO:0140818">
    <property type="term" value="F:mRNA 5'-triphosphate monophosphatase activity"/>
    <property type="evidence" value="ECO:0007669"/>
    <property type="project" value="UniProtKB-EC"/>
</dbReference>
<name>T1KJ23_TETUR</name>
<evidence type="ECO:0000313" key="19">
    <source>
        <dbReference type="EnsemblMetazoa" id="tetur12g03480.1"/>
    </source>
</evidence>
<gene>
    <name evidence="19" type="primary">107364579</name>
</gene>
<dbReference type="FunFam" id="2.40.50.140:FF:000291">
    <property type="entry name" value="mRNA-capping enzyme"/>
    <property type="match status" value="1"/>
</dbReference>
<dbReference type="InterPro" id="IPR020422">
    <property type="entry name" value="TYR_PHOSPHATASE_DUAL_dom"/>
</dbReference>
<evidence type="ECO:0000256" key="11">
    <source>
        <dbReference type="ARBA" id="ARBA00044624"/>
    </source>
</evidence>
<dbReference type="GO" id="GO:0004651">
    <property type="term" value="F:polynucleotide 5'-phosphatase activity"/>
    <property type="evidence" value="ECO:0007669"/>
    <property type="project" value="UniProtKB-UniRule"/>
</dbReference>
<evidence type="ECO:0000256" key="6">
    <source>
        <dbReference type="ARBA" id="ARBA00022801"/>
    </source>
</evidence>
<dbReference type="Gene3D" id="3.90.190.10">
    <property type="entry name" value="Protein tyrosine phosphatase superfamily"/>
    <property type="match status" value="1"/>
</dbReference>
<dbReference type="EMBL" id="CAEY01000116">
    <property type="status" value="NOT_ANNOTATED_CDS"/>
    <property type="molecule type" value="Genomic_DNA"/>
</dbReference>
<feature type="binding site" evidence="15">
    <location>
        <position position="308"/>
    </location>
    <ligand>
        <name>GTP</name>
        <dbReference type="ChEBI" id="CHEBI:37565"/>
    </ligand>
</feature>
<keyword evidence="8 12" id="KW-0506">mRNA capping</keyword>
<dbReference type="PANTHER" id="PTHR10367:SF17">
    <property type="entry name" value="MRNA-CAPPING ENZYME"/>
    <property type="match status" value="1"/>
</dbReference>
<dbReference type="Gene3D" id="3.30.470.30">
    <property type="entry name" value="DNA ligase/mRNA capping enzyme"/>
    <property type="match status" value="1"/>
</dbReference>
<dbReference type="eggNOG" id="KOG2386">
    <property type="taxonomic scope" value="Eukaryota"/>
</dbReference>
<keyword evidence="6 12" id="KW-0378">Hydrolase</keyword>
<evidence type="ECO:0000313" key="20">
    <source>
        <dbReference type="Proteomes" id="UP000015104"/>
    </source>
</evidence>
<dbReference type="PROSITE" id="PS00383">
    <property type="entry name" value="TYR_PHOSPHATASE_1"/>
    <property type="match status" value="1"/>
</dbReference>
<dbReference type="InterPro" id="IPR001339">
    <property type="entry name" value="mRNA_cap_enzyme_adenylation"/>
</dbReference>
<evidence type="ECO:0000256" key="5">
    <source>
        <dbReference type="ARBA" id="ARBA00022741"/>
    </source>
</evidence>
<dbReference type="GO" id="GO:0004721">
    <property type="term" value="F:phosphoprotein phosphatase activity"/>
    <property type="evidence" value="ECO:0007669"/>
    <property type="project" value="UniProtKB-UniRule"/>
</dbReference>
<dbReference type="SMART" id="SM00195">
    <property type="entry name" value="DSPc"/>
    <property type="match status" value="1"/>
</dbReference>
<keyword evidence="5 12" id="KW-0547">Nucleotide-binding</keyword>
<evidence type="ECO:0000256" key="15">
    <source>
        <dbReference type="PIRSR" id="PIRSR036958-3"/>
    </source>
</evidence>
<comment type="subcellular location">
    <subcellularLocation>
        <location evidence="1 12">Nucleus</location>
    </subcellularLocation>
</comment>
<feature type="binding site" evidence="15">
    <location>
        <begin position="524"/>
        <end position="529"/>
    </location>
    <ligand>
        <name>GTP</name>
        <dbReference type="ChEBI" id="CHEBI:37565"/>
    </ligand>
</feature>
<comment type="catalytic activity">
    <reaction evidence="11">
        <text>a 5'-end diphospho-ribonucleoside in mRNA + GTP + H(+) = a 5'-end (5'-triphosphoguanosine)-ribonucleoside in mRNA + diphosphate</text>
        <dbReference type="Rhea" id="RHEA:67012"/>
        <dbReference type="Rhea" id="RHEA-COMP:17165"/>
        <dbReference type="Rhea" id="RHEA-COMP:17166"/>
        <dbReference type="ChEBI" id="CHEBI:15378"/>
        <dbReference type="ChEBI" id="CHEBI:33019"/>
        <dbReference type="ChEBI" id="CHEBI:37565"/>
        <dbReference type="ChEBI" id="CHEBI:167616"/>
        <dbReference type="ChEBI" id="CHEBI:167617"/>
        <dbReference type="EC" id="2.7.7.50"/>
    </reaction>
    <physiologicalReaction direction="left-to-right" evidence="11">
        <dbReference type="Rhea" id="RHEA:67013"/>
    </physiologicalReaction>
</comment>
<dbReference type="Pfam" id="PF00782">
    <property type="entry name" value="DSPc"/>
    <property type="match status" value="1"/>
</dbReference>
<feature type="binding site" evidence="15">
    <location>
        <position position="292"/>
    </location>
    <ligand>
        <name>GTP</name>
        <dbReference type="ChEBI" id="CHEBI:37565"/>
    </ligand>
</feature>
<dbReference type="PROSITE" id="PS50054">
    <property type="entry name" value="TYR_PHOSPHATASE_DUAL"/>
    <property type="match status" value="1"/>
</dbReference>
<evidence type="ECO:0000256" key="14">
    <source>
        <dbReference type="PIRSR" id="PIRSR036958-2"/>
    </source>
</evidence>
<dbReference type="AlphaFoldDB" id="T1KJ23"/>
<keyword evidence="3 12" id="KW-0808">Transferase</keyword>
<sequence>MAERYVLPPRWLKCPRRSDLIADKFVAIKTPLDDNYKDLMNPGQFWTPEMALRSFKTDNVNIGLWIDLTNTSRFYNKEIIEKKDVKYVKIQCRGHGECPSPEQTRTFVNICSNFFSSQPMKKILVHCTHGFNRTGFLVCAYLVERQDWSIEASVNEFSKCRKPGIYKGDYLKELFDKYGDVEDTPDPPQLPSWCYDEEDADDDVVNNGNTGSSSGSSRRDSIKSNATFMEGISGVSPADPKIWHEIQRKCKDMCEWHGSNFPGSQPVSLDFKNIHLLKQKNYLVSWKADGTRYMMLIDGEDRIYFIDRDNAVFQARGIRFPKRKDLNGHLSNTLLDGEMIIDEHQGQKTPRYLIYDIIRFENQEVGKMKFDVRLVCIKREIINPREEAKRAGIIDRAREPFGIRQKEFWPIHSTKALFGASFTQQLSHEIDGLIFQPLEDPYRAGQCPESLKWKPETHNSIDFKAQIYTVTKVAQLTEKYLNLYVGRCTEPFSQMKYSKEFKDLNGKIIECTWDYDKKTWKFMRVRTDKSFPNSLDTANAVMETILRPISKDALLNFIETIPHHQKSTQKRPYPSNDRNLMPPPPSSDVDREHKKRRVS</sequence>
<evidence type="ECO:0000259" key="18">
    <source>
        <dbReference type="PROSITE" id="PS50056"/>
    </source>
</evidence>
<comment type="catalytic activity">
    <reaction evidence="12">
        <text>a 5'-end triphospho-ribonucleoside in mRNA + H2O = a 5'-end diphospho-ribonucleoside in mRNA + phosphate + H(+)</text>
        <dbReference type="Rhea" id="RHEA:67004"/>
        <dbReference type="Rhea" id="RHEA-COMP:17164"/>
        <dbReference type="Rhea" id="RHEA-COMP:17165"/>
        <dbReference type="ChEBI" id="CHEBI:15377"/>
        <dbReference type="ChEBI" id="CHEBI:15378"/>
        <dbReference type="ChEBI" id="CHEBI:43474"/>
        <dbReference type="ChEBI" id="CHEBI:167616"/>
        <dbReference type="ChEBI" id="CHEBI:167618"/>
        <dbReference type="EC" id="3.6.1.74"/>
    </reaction>
</comment>
<dbReference type="Pfam" id="PF03919">
    <property type="entry name" value="mRNA_cap_C"/>
    <property type="match status" value="1"/>
</dbReference>
<dbReference type="EnsemblMetazoa" id="tetur12g03480.1">
    <property type="protein sequence ID" value="tetur12g03480.1"/>
    <property type="gene ID" value="tetur12g03480"/>
</dbReference>
<reference evidence="19" key="2">
    <citation type="submission" date="2015-06" db="UniProtKB">
        <authorList>
            <consortium name="EnsemblMetazoa"/>
        </authorList>
    </citation>
    <scope>IDENTIFICATION</scope>
</reference>
<evidence type="ECO:0000256" key="10">
    <source>
        <dbReference type="ARBA" id="ARBA00023242"/>
    </source>
</evidence>
<dbReference type="InterPro" id="IPR029021">
    <property type="entry name" value="Prot-tyrosine_phosphatase-like"/>
</dbReference>
<dbReference type="FunFam" id="3.90.190.10:FF:000040">
    <property type="entry name" value="mRNA-capping enzyme"/>
    <property type="match status" value="1"/>
</dbReference>
<feature type="active site" description="Phosphocysteine intermediate" evidence="13">
    <location>
        <position position="127"/>
    </location>
</feature>
<accession>T1KJ23</accession>
<evidence type="ECO:0000256" key="12">
    <source>
        <dbReference type="PIRNR" id="PIRNR036958"/>
    </source>
</evidence>
<dbReference type="SUPFAM" id="SSF50249">
    <property type="entry name" value="Nucleic acid-binding proteins"/>
    <property type="match status" value="1"/>
</dbReference>
<evidence type="ECO:0000256" key="3">
    <source>
        <dbReference type="ARBA" id="ARBA00022679"/>
    </source>
</evidence>
<dbReference type="SUPFAM" id="SSF52799">
    <property type="entry name" value="(Phosphotyrosine protein) phosphatases II"/>
    <property type="match status" value="1"/>
</dbReference>
<dbReference type="PROSITE" id="PS50056">
    <property type="entry name" value="TYR_PHOSPHATASE_2"/>
    <property type="match status" value="1"/>
</dbReference>
<dbReference type="InterPro" id="IPR051029">
    <property type="entry name" value="mRNA_Capping_Enz/RNA_Phosphat"/>
</dbReference>